<dbReference type="SMART" id="SM00248">
    <property type="entry name" value="ANK"/>
    <property type="match status" value="11"/>
</dbReference>
<dbReference type="PANTHER" id="PTHR24198">
    <property type="entry name" value="ANKYRIN REPEAT AND PROTEIN KINASE DOMAIN-CONTAINING PROTEIN"/>
    <property type="match status" value="1"/>
</dbReference>
<dbReference type="Pfam" id="PF11929">
    <property type="entry name" value="DUF3447"/>
    <property type="match status" value="1"/>
</dbReference>
<dbReference type="Gene3D" id="1.25.40.20">
    <property type="entry name" value="Ankyrin repeat-containing domain"/>
    <property type="match status" value="3"/>
</dbReference>
<dbReference type="InterPro" id="IPR036770">
    <property type="entry name" value="Ankyrin_rpt-contain_sf"/>
</dbReference>
<dbReference type="PANTHER" id="PTHR24198:SF165">
    <property type="entry name" value="ANKYRIN REPEAT-CONTAINING PROTEIN-RELATED"/>
    <property type="match status" value="1"/>
</dbReference>
<accession>A0ABR2J1K9</accession>
<dbReference type="EMBL" id="JAPFFF010000013">
    <property type="protein sequence ID" value="KAK8871790.1"/>
    <property type="molecule type" value="Genomic_DNA"/>
</dbReference>
<reference evidence="4 5" key="1">
    <citation type="submission" date="2024-04" db="EMBL/GenBank/DDBJ databases">
        <title>Tritrichomonas musculus Genome.</title>
        <authorList>
            <person name="Alves-Ferreira E."/>
            <person name="Grigg M."/>
            <person name="Lorenzi H."/>
            <person name="Galac M."/>
        </authorList>
    </citation>
    <scope>NUCLEOTIDE SEQUENCE [LARGE SCALE GENOMIC DNA]</scope>
    <source>
        <strain evidence="4 5">EAF2021</strain>
    </source>
</reference>
<evidence type="ECO:0000259" key="3">
    <source>
        <dbReference type="Pfam" id="PF11929"/>
    </source>
</evidence>
<evidence type="ECO:0000313" key="4">
    <source>
        <dbReference type="EMBL" id="KAK8871790.1"/>
    </source>
</evidence>
<keyword evidence="1" id="KW-0677">Repeat</keyword>
<protein>
    <recommendedName>
        <fullName evidence="3">DUF3447 domain-containing protein</fullName>
    </recommendedName>
</protein>
<evidence type="ECO:0000313" key="5">
    <source>
        <dbReference type="Proteomes" id="UP001470230"/>
    </source>
</evidence>
<sequence>MFSFSFFRLNKKSKDWKIVINDHEIICLKKNAEIISKLIQNQNKKGANKDCFSITIPEFNDSFICSESDFEYFQKIFNCDPIQITNVNKEILKKFADKFEIEALIKVLELFDSYYDTITNYKPLQIQEDISKELINIEEDNFDSTLTRLKEIEEKDEDNIITSDLLYNIFLNLCFIRPMKVEILINFLKKYEGITKKNHFQSFKQKLSEEYENSIKRNNQNITERELDLNHSLKTMQFVLFYLSSINEIDRSQIKLIQNFGYGYNDRSEKEFTNVEIEEYKNTGYCTKKIYHVIKNDDLESFTEMITETQSGTLEFNKKIPILIYERNPDVCYKNSSDTDYLNLAAFYGSEQIFNYILMNLKLSKIEYVTLRMAFMGGNISIISKCIEMIEMDDSTLESCICIAIKYNYAEILEWLFENYEVTKTSIYKELTLNRLIENAIKFNNIEVLTYLLSLGIDHTSIFTYSLFYNQLNLTKLAIKLPYDCDFSFRFFKNVNPLFIAIYRDQLEFVKFLLNQKNHKQNIKCYQKVPLVFAFEYDKIDIFEVLLKESNFISMITADGLTLFESTILKGGNYSKAEFLIKKPEIKLLGDFTNEAFSTISGQINDFIDNLSKLKISNWLKNQRNDVFNFTFKHKYIRTNYLLDLVKFFIRDTGDENTENNKKKTIDENNALFTCSAARYLNEEEFTHFLDRFNIDINANLNIFFFYNFFNEITPLFCSILNENDTLKIILTRFKDKIDINNCTASQNLTPFHLLCGQENIYEKEGCKLFLQMKNLKINEQDKKHFYSPLHIAIISKNYEIASILLNDPEIDVNLQNSGETIGFNRITIFEEVIKQKLVEFATILMKKDDLNALSNYTSSYVSLANSYKYLYENNTYPSHLIHFFMAKTDDENIEKNKQKIFKENEALFVCLAAAYLNESDFNDFLDHYPDIDINGVVEDREVTPLICSILNNESDTLGIILNRFKDVDVNYKTSDNITALHLISKKYFSEKLWSKMNDSILLFLKKNPNPNIQDSEEYNTPLHYAIEKNGLQLAQILLDLPNINVNISNKARFTPLRIFENNLCYFARFSIEESVSILEGFAKHQKLQNTSKILSCFVPQDYAKLKKSKILAEQLFNE</sequence>
<comment type="caution">
    <text evidence="4">The sequence shown here is derived from an EMBL/GenBank/DDBJ whole genome shotgun (WGS) entry which is preliminary data.</text>
</comment>
<keyword evidence="5" id="KW-1185">Reference proteome</keyword>
<name>A0ABR2J1K9_9EUKA</name>
<gene>
    <name evidence="4" type="ORF">M9Y10_007531</name>
</gene>
<keyword evidence="2" id="KW-0040">ANK repeat</keyword>
<dbReference type="InterPro" id="IPR020683">
    <property type="entry name" value="DUF3447"/>
</dbReference>
<dbReference type="InterPro" id="IPR002110">
    <property type="entry name" value="Ankyrin_rpt"/>
</dbReference>
<feature type="domain" description="DUF3447" evidence="3">
    <location>
        <begin position="364"/>
        <end position="423"/>
    </location>
</feature>
<organism evidence="4 5">
    <name type="scientific">Tritrichomonas musculus</name>
    <dbReference type="NCBI Taxonomy" id="1915356"/>
    <lineage>
        <taxon>Eukaryota</taxon>
        <taxon>Metamonada</taxon>
        <taxon>Parabasalia</taxon>
        <taxon>Tritrichomonadida</taxon>
        <taxon>Tritrichomonadidae</taxon>
        <taxon>Tritrichomonas</taxon>
    </lineage>
</organism>
<dbReference type="Pfam" id="PF00023">
    <property type="entry name" value="Ank"/>
    <property type="match status" value="1"/>
</dbReference>
<dbReference type="Pfam" id="PF12796">
    <property type="entry name" value="Ank_2"/>
    <property type="match status" value="2"/>
</dbReference>
<dbReference type="SUPFAM" id="SSF48403">
    <property type="entry name" value="Ankyrin repeat"/>
    <property type="match status" value="3"/>
</dbReference>
<evidence type="ECO:0000256" key="2">
    <source>
        <dbReference type="ARBA" id="ARBA00023043"/>
    </source>
</evidence>
<evidence type="ECO:0000256" key="1">
    <source>
        <dbReference type="ARBA" id="ARBA00022737"/>
    </source>
</evidence>
<dbReference type="Proteomes" id="UP001470230">
    <property type="component" value="Unassembled WGS sequence"/>
</dbReference>
<proteinExistence type="predicted"/>